<dbReference type="InterPro" id="IPR002885">
    <property type="entry name" value="PPR_rpt"/>
</dbReference>
<evidence type="ECO:0000256" key="1">
    <source>
        <dbReference type="ARBA" id="ARBA00022737"/>
    </source>
</evidence>
<accession>A0A1D1YL08</accession>
<dbReference type="Pfam" id="PF01535">
    <property type="entry name" value="PPR"/>
    <property type="match status" value="3"/>
</dbReference>
<dbReference type="PANTHER" id="PTHR47926">
    <property type="entry name" value="PENTATRICOPEPTIDE REPEAT-CONTAINING PROTEIN"/>
    <property type="match status" value="1"/>
</dbReference>
<dbReference type="InterPro" id="IPR046960">
    <property type="entry name" value="PPR_At4g14850-like_plant"/>
</dbReference>
<name>A0A1D1YL08_9ARAE</name>
<dbReference type="NCBIfam" id="TIGR00756">
    <property type="entry name" value="PPR"/>
    <property type="match status" value="3"/>
</dbReference>
<proteinExistence type="predicted"/>
<dbReference type="AlphaFoldDB" id="A0A1D1YL08"/>
<dbReference type="EMBL" id="GDJX01012651">
    <property type="protein sequence ID" value="JAT55285.1"/>
    <property type="molecule type" value="Transcribed_RNA"/>
</dbReference>
<evidence type="ECO:0000256" key="2">
    <source>
        <dbReference type="PROSITE-ProRule" id="PRU00708"/>
    </source>
</evidence>
<dbReference type="GO" id="GO:0009451">
    <property type="term" value="P:RNA modification"/>
    <property type="evidence" value="ECO:0007669"/>
    <property type="project" value="InterPro"/>
</dbReference>
<reference evidence="3" key="1">
    <citation type="submission" date="2015-07" db="EMBL/GenBank/DDBJ databases">
        <title>Transcriptome Assembly of Anthurium amnicola.</title>
        <authorList>
            <person name="Suzuki J."/>
        </authorList>
    </citation>
    <scope>NUCLEOTIDE SEQUENCE</scope>
</reference>
<dbReference type="FunFam" id="1.25.40.10:FF:000343">
    <property type="entry name" value="Pentatricopeptide repeat-containing protein At3g58590"/>
    <property type="match status" value="2"/>
</dbReference>
<dbReference type="PANTHER" id="PTHR47926:SF342">
    <property type="entry name" value="TETRATRICOPEPTIDE-LIKE HELICAL DOMAIN-CONTAINING PROTEIN-RELATED"/>
    <property type="match status" value="1"/>
</dbReference>
<dbReference type="Gene3D" id="1.25.40.10">
    <property type="entry name" value="Tetratricopeptide repeat domain"/>
    <property type="match status" value="2"/>
</dbReference>
<gene>
    <name evidence="3" type="primary">DYW9_1</name>
    <name evidence="3" type="ORF">g.32126</name>
</gene>
<protein>
    <submittedName>
        <fullName evidence="3">Pentatricopeptide repeat-containing protein At4g30700</fullName>
    </submittedName>
</protein>
<dbReference type="Pfam" id="PF13041">
    <property type="entry name" value="PPR_2"/>
    <property type="match status" value="1"/>
</dbReference>
<feature type="repeat" description="PPR" evidence="2">
    <location>
        <begin position="154"/>
        <end position="188"/>
    </location>
</feature>
<dbReference type="GO" id="GO:0003723">
    <property type="term" value="F:RNA binding"/>
    <property type="evidence" value="ECO:0007669"/>
    <property type="project" value="InterPro"/>
</dbReference>
<dbReference type="InterPro" id="IPR011990">
    <property type="entry name" value="TPR-like_helical_dom_sf"/>
</dbReference>
<feature type="repeat" description="PPR" evidence="2">
    <location>
        <begin position="224"/>
        <end position="254"/>
    </location>
</feature>
<sequence length="321" mass="35638">MLFFQIAIEALCQGLLTFFPSRLQNVATLPSLPAVLRLQRSTGAHFLPFSFPSATPAARLHASEWSSRMSSSSCFPTGHALKPGRPAYLSLLKWAAGAAGPSPPALLVAAIHCHILKSGFLGNVVLATALVDTFARRFNLNHARKLFDEMCERDTASWNAMLYGYSRDGSVQHALALFRMMFLSEVPPNSSTLSIILQACSDLNDKTLGRCVHCYVIRHPGIGDTFLHNSLLVYYCRHGDICVAERLFERMQTRNVVSWNGMISGYATNDFSYESLEMFHHMRQEGLRLDLVTLETVLQVCARVGAEAFKDGECIHALLIR</sequence>
<dbReference type="PROSITE" id="PS51375">
    <property type="entry name" value="PPR"/>
    <property type="match status" value="3"/>
</dbReference>
<feature type="repeat" description="PPR" evidence="2">
    <location>
        <begin position="255"/>
        <end position="289"/>
    </location>
</feature>
<organism evidence="3">
    <name type="scientific">Anthurium amnicola</name>
    <dbReference type="NCBI Taxonomy" id="1678845"/>
    <lineage>
        <taxon>Eukaryota</taxon>
        <taxon>Viridiplantae</taxon>
        <taxon>Streptophyta</taxon>
        <taxon>Embryophyta</taxon>
        <taxon>Tracheophyta</taxon>
        <taxon>Spermatophyta</taxon>
        <taxon>Magnoliopsida</taxon>
        <taxon>Liliopsida</taxon>
        <taxon>Araceae</taxon>
        <taxon>Pothoideae</taxon>
        <taxon>Potheae</taxon>
        <taxon>Anthurium</taxon>
    </lineage>
</organism>
<evidence type="ECO:0000313" key="3">
    <source>
        <dbReference type="EMBL" id="JAT55285.1"/>
    </source>
</evidence>
<keyword evidence="1" id="KW-0677">Repeat</keyword>